<keyword evidence="3 8" id="KW-0396">Initiation factor</keyword>
<evidence type="ECO:0000256" key="7">
    <source>
        <dbReference type="NCBIfam" id="TIGR00487"/>
    </source>
</evidence>
<dbReference type="InterPro" id="IPR015760">
    <property type="entry name" value="TIF_IF2"/>
</dbReference>
<dbReference type="InterPro" id="IPR000795">
    <property type="entry name" value="T_Tr_GTP-bd_dom"/>
</dbReference>
<dbReference type="GO" id="GO:0005525">
    <property type="term" value="F:GTP binding"/>
    <property type="evidence" value="ECO:0007669"/>
    <property type="project" value="UniProtKB-KW"/>
</dbReference>
<proteinExistence type="inferred from homology"/>
<comment type="function">
    <text evidence="8">One of the essential components for the initiation of protein synthesis. Protects formylmethionyl-tRNA from spontaneous hydrolysis and promotes its binding to the 30S ribosomal subunits. Also involved in the hydrolysis of GTP during the formation of the 70S ribosomal complex.</text>
</comment>
<dbReference type="GO" id="GO:0003743">
    <property type="term" value="F:translation initiation factor activity"/>
    <property type="evidence" value="ECO:0007669"/>
    <property type="project" value="UniProtKB-UniRule"/>
</dbReference>
<dbReference type="GO" id="GO:0003924">
    <property type="term" value="F:GTPase activity"/>
    <property type="evidence" value="ECO:0007669"/>
    <property type="project" value="InterPro"/>
</dbReference>
<dbReference type="AlphaFoldDB" id="A0A7V5IZX7"/>
<dbReference type="Proteomes" id="UP000886106">
    <property type="component" value="Unassembled WGS sequence"/>
</dbReference>
<keyword evidence="6" id="KW-0342">GTP-binding</keyword>
<dbReference type="InterPro" id="IPR036925">
    <property type="entry name" value="TIF_IF2_dom3_sf"/>
</dbReference>
<dbReference type="Pfam" id="PF00009">
    <property type="entry name" value="GTP_EFTU"/>
    <property type="match status" value="1"/>
</dbReference>
<evidence type="ECO:0000256" key="6">
    <source>
        <dbReference type="ARBA" id="ARBA00023134"/>
    </source>
</evidence>
<keyword evidence="5 8" id="KW-0648">Protein biosynthesis</keyword>
<dbReference type="InterPro" id="IPR009000">
    <property type="entry name" value="Transl_B-barrel_sf"/>
</dbReference>
<dbReference type="FunFam" id="3.40.50.10050:FF:000001">
    <property type="entry name" value="Translation initiation factor IF-2"/>
    <property type="match status" value="1"/>
</dbReference>
<dbReference type="PROSITE" id="PS51722">
    <property type="entry name" value="G_TR_2"/>
    <property type="match status" value="1"/>
</dbReference>
<evidence type="ECO:0000256" key="5">
    <source>
        <dbReference type="ARBA" id="ARBA00022917"/>
    </source>
</evidence>
<dbReference type="SUPFAM" id="SSF50447">
    <property type="entry name" value="Translation proteins"/>
    <property type="match status" value="2"/>
</dbReference>
<gene>
    <name evidence="10" type="primary">infB</name>
    <name evidence="10" type="ORF">ENJ78_00250</name>
</gene>
<dbReference type="CDD" id="cd01887">
    <property type="entry name" value="IF2_eIF5B"/>
    <property type="match status" value="1"/>
</dbReference>
<sequence length="474" mass="51983">MKRPAIITVMGHVDHGKTTLLDALRETNEAERESGGITQHVGASQIEYKGSKITFIDTPGHEAFTQMRARGGKIADIVILVVAADDGVKPQTKEAISHAKAANLPIIVAINKIDVPGANPQRVKGELTKEGIIPEDMGGDTICVEVSAKTKQNIDKLLEAISTVAEFIESKESRDTPLKGYVLESKHDSKKGYIANIILTSGKLKVGEEILIGKRHIAKIRAITKYPGIQVKEIEAGDPAEILGLKEIVEPGEIFEKYAGQKIEEEKKKPKQAEATKGDLNIILRADTQGTLEAIEASLRKLKYEDKTVNIVLSGVGDVKESDVLLAKASSAIILAFKVKVPPIVLDRAKQNKIIVREYSVIYELLEEIEGALEGLLEMEEEKIKGRAIIKKLFPLPSGDIVAGVEVLYGKLKVGDKVSIREEEDSKTEVFKTRIKKLKHGKEDVERIDTDKEGGVLLKNGFEKLQEGYIIEVL</sequence>
<dbReference type="Pfam" id="PF11987">
    <property type="entry name" value="IF-2"/>
    <property type="match status" value="1"/>
</dbReference>
<dbReference type="EMBL" id="DRNS01000019">
    <property type="protein sequence ID" value="HHH14122.1"/>
    <property type="molecule type" value="Genomic_DNA"/>
</dbReference>
<dbReference type="NCBIfam" id="TIGR00487">
    <property type="entry name" value="IF-2"/>
    <property type="match status" value="1"/>
</dbReference>
<feature type="domain" description="Tr-type G" evidence="9">
    <location>
        <begin position="2"/>
        <end position="171"/>
    </location>
</feature>
<dbReference type="NCBIfam" id="TIGR00231">
    <property type="entry name" value="small_GTP"/>
    <property type="match status" value="1"/>
</dbReference>
<dbReference type="PANTHER" id="PTHR43381:SF4">
    <property type="entry name" value="EUKARYOTIC TRANSLATION INITIATION FACTOR 5B"/>
    <property type="match status" value="1"/>
</dbReference>
<dbReference type="SUPFAM" id="SSF52156">
    <property type="entry name" value="Initiation factor IF2/eIF5b, domain 3"/>
    <property type="match status" value="1"/>
</dbReference>
<dbReference type="Gene3D" id="2.40.30.10">
    <property type="entry name" value="Translation factors"/>
    <property type="match status" value="2"/>
</dbReference>
<comment type="similarity">
    <text evidence="1 8">Belongs to the TRAFAC class translation factor GTPase superfamily. Classic translation factor GTPase family. IF-2 subfamily.</text>
</comment>
<dbReference type="Pfam" id="PF22042">
    <property type="entry name" value="EF-G_D2"/>
    <property type="match status" value="1"/>
</dbReference>
<evidence type="ECO:0000256" key="3">
    <source>
        <dbReference type="ARBA" id="ARBA00022540"/>
    </source>
</evidence>
<accession>A0A7V5IZX7</accession>
<reference evidence="10" key="1">
    <citation type="journal article" date="2020" name="mSystems">
        <title>Genome- and Community-Level Interaction Insights into Carbon Utilization and Element Cycling Functions of Hydrothermarchaeota in Hydrothermal Sediment.</title>
        <authorList>
            <person name="Zhou Z."/>
            <person name="Liu Y."/>
            <person name="Xu W."/>
            <person name="Pan J."/>
            <person name="Luo Z.H."/>
            <person name="Li M."/>
        </authorList>
    </citation>
    <scope>NUCLEOTIDE SEQUENCE [LARGE SCALE GENOMIC DNA]</scope>
    <source>
        <strain evidence="10">HyVt-517</strain>
    </source>
</reference>
<evidence type="ECO:0000313" key="10">
    <source>
        <dbReference type="EMBL" id="HHH14122.1"/>
    </source>
</evidence>
<dbReference type="GO" id="GO:0005737">
    <property type="term" value="C:cytoplasm"/>
    <property type="evidence" value="ECO:0007669"/>
    <property type="project" value="UniProtKB-UniRule"/>
</dbReference>
<dbReference type="InterPro" id="IPR000178">
    <property type="entry name" value="TF_IF2_bacterial-like"/>
</dbReference>
<dbReference type="PANTHER" id="PTHR43381">
    <property type="entry name" value="TRANSLATION INITIATION FACTOR IF-2-RELATED"/>
    <property type="match status" value="1"/>
</dbReference>
<dbReference type="Gene3D" id="3.40.50.10050">
    <property type="entry name" value="Translation initiation factor IF- 2, domain 3"/>
    <property type="match status" value="1"/>
</dbReference>
<evidence type="ECO:0000259" key="9">
    <source>
        <dbReference type="PROSITE" id="PS51722"/>
    </source>
</evidence>
<dbReference type="PRINTS" id="PR00449">
    <property type="entry name" value="RASTRNSFRMNG"/>
</dbReference>
<evidence type="ECO:0000256" key="4">
    <source>
        <dbReference type="ARBA" id="ARBA00022741"/>
    </source>
</evidence>
<evidence type="ECO:0000256" key="2">
    <source>
        <dbReference type="ARBA" id="ARBA00020675"/>
    </source>
</evidence>
<dbReference type="FunFam" id="3.40.50.300:FF:000019">
    <property type="entry name" value="Translation initiation factor IF-2"/>
    <property type="match status" value="1"/>
</dbReference>
<evidence type="ECO:0000256" key="8">
    <source>
        <dbReference type="RuleBase" id="RU000644"/>
    </source>
</evidence>
<organism evidence="10">
    <name type="scientific">candidate division WWE3 bacterium</name>
    <dbReference type="NCBI Taxonomy" id="2053526"/>
    <lineage>
        <taxon>Bacteria</taxon>
        <taxon>Katanobacteria</taxon>
    </lineage>
</organism>
<name>A0A7V5IZX7_UNCKA</name>
<evidence type="ECO:0000256" key="1">
    <source>
        <dbReference type="ARBA" id="ARBA00007733"/>
    </source>
</evidence>
<protein>
    <recommendedName>
        <fullName evidence="2 7">Translation initiation factor IF-2</fullName>
    </recommendedName>
</protein>
<dbReference type="Gene3D" id="3.40.50.300">
    <property type="entry name" value="P-loop containing nucleotide triphosphate hydrolases"/>
    <property type="match status" value="1"/>
</dbReference>
<dbReference type="InterPro" id="IPR053905">
    <property type="entry name" value="EF-G-like_DII"/>
</dbReference>
<dbReference type="InterPro" id="IPR023115">
    <property type="entry name" value="TIF_IF2_dom3"/>
</dbReference>
<keyword evidence="4" id="KW-0547">Nucleotide-binding</keyword>
<dbReference type="InterPro" id="IPR005225">
    <property type="entry name" value="Small_GTP-bd"/>
</dbReference>
<dbReference type="InterPro" id="IPR027417">
    <property type="entry name" value="P-loop_NTPase"/>
</dbReference>
<dbReference type="SUPFAM" id="SSF52540">
    <property type="entry name" value="P-loop containing nucleoside triphosphate hydrolases"/>
    <property type="match status" value="1"/>
</dbReference>
<comment type="caution">
    <text evidence="10">The sequence shown here is derived from an EMBL/GenBank/DDBJ whole genome shotgun (WGS) entry which is preliminary data.</text>
</comment>